<dbReference type="PANTHER" id="PTHR33494">
    <property type="entry name" value="OS02G0793800 PROTEIN"/>
    <property type="match status" value="1"/>
</dbReference>
<accession>A0ABD1I7Q4</accession>
<comment type="caution">
    <text evidence="3">The sequence shown here is derived from an EMBL/GenBank/DDBJ whole genome shotgun (WGS) entry which is preliminary data.</text>
</comment>
<dbReference type="PANTHER" id="PTHR33494:SF5">
    <property type="entry name" value="F10A16.6 PROTEIN"/>
    <property type="match status" value="1"/>
</dbReference>
<dbReference type="Pfam" id="PF24818">
    <property type="entry name" value="PH_TRF2_HOY1"/>
    <property type="match status" value="1"/>
</dbReference>
<dbReference type="EMBL" id="JBEAFC010000003">
    <property type="protein sequence ID" value="KAL1564407.1"/>
    <property type="molecule type" value="Genomic_DNA"/>
</dbReference>
<proteinExistence type="predicted"/>
<dbReference type="AlphaFoldDB" id="A0ABD1I7Q4"/>
<dbReference type="Proteomes" id="UP001567538">
    <property type="component" value="Unassembled WGS sequence"/>
</dbReference>
<dbReference type="InterPro" id="IPR057939">
    <property type="entry name" value="TRF2_HOY1_PH"/>
</dbReference>
<evidence type="ECO:0000313" key="4">
    <source>
        <dbReference type="Proteomes" id="UP001567538"/>
    </source>
</evidence>
<sequence length="335" mass="38369">MDENVYKQGSCTCQEFQIANQSIYEEDSSGSKTIRLPPESDHQEGDEEMSCPLGLRLSKTPSFLNLLEMSLSKTRKTDDLGSPEKLKASNFPALSIRIGSWERMTRHEGDLTAKMYYAKRKLVWEVLDGALKSKIEIQWSHISAIRAITPHNLPATLEIELNQPPLFYREVNPQPRKHTLWQQASDFTGGHAPIWRRHYVSFPPGVLDRHYEKLLQCDPRLRALSEKPFPSHDSPYFDPTMFALSLTFNNYEWSSHDQPNVGMDGAASSNYDSLPHYISAASINGTTALHYESLPPHYSNVNYDPQLMEQQHFTNIYSHHSYLLPGYNPTHGHFF</sequence>
<evidence type="ECO:0000259" key="2">
    <source>
        <dbReference type="Pfam" id="PF24818"/>
    </source>
</evidence>
<name>A0ABD1I7Q4_SALDI</name>
<keyword evidence="4" id="KW-1185">Reference proteome</keyword>
<feature type="region of interest" description="Disordered" evidence="1">
    <location>
        <begin position="25"/>
        <end position="48"/>
    </location>
</feature>
<gene>
    <name evidence="3" type="ORF">AAHA92_06756</name>
</gene>
<evidence type="ECO:0000313" key="3">
    <source>
        <dbReference type="EMBL" id="KAL1564407.1"/>
    </source>
</evidence>
<evidence type="ECO:0000256" key="1">
    <source>
        <dbReference type="SAM" id="MobiDB-lite"/>
    </source>
</evidence>
<protein>
    <recommendedName>
        <fullName evidence="2">TRF2/HOY1 PH-like domain-containing protein</fullName>
    </recommendedName>
</protein>
<organism evidence="3 4">
    <name type="scientific">Salvia divinorum</name>
    <name type="common">Maria pastora</name>
    <name type="synonym">Diviner's sage</name>
    <dbReference type="NCBI Taxonomy" id="28513"/>
    <lineage>
        <taxon>Eukaryota</taxon>
        <taxon>Viridiplantae</taxon>
        <taxon>Streptophyta</taxon>
        <taxon>Embryophyta</taxon>
        <taxon>Tracheophyta</taxon>
        <taxon>Spermatophyta</taxon>
        <taxon>Magnoliopsida</taxon>
        <taxon>eudicotyledons</taxon>
        <taxon>Gunneridae</taxon>
        <taxon>Pentapetalae</taxon>
        <taxon>asterids</taxon>
        <taxon>lamiids</taxon>
        <taxon>Lamiales</taxon>
        <taxon>Lamiaceae</taxon>
        <taxon>Nepetoideae</taxon>
        <taxon>Mentheae</taxon>
        <taxon>Salviinae</taxon>
        <taxon>Salvia</taxon>
        <taxon>Salvia subgen. Calosphace</taxon>
    </lineage>
</organism>
<reference evidence="3 4" key="1">
    <citation type="submission" date="2024-06" db="EMBL/GenBank/DDBJ databases">
        <title>A chromosome level genome sequence of Diviner's sage (Salvia divinorum).</title>
        <authorList>
            <person name="Ford S.A."/>
            <person name="Ro D.-K."/>
            <person name="Ness R.W."/>
            <person name="Phillips M.A."/>
        </authorList>
    </citation>
    <scope>NUCLEOTIDE SEQUENCE [LARGE SCALE GENOMIC DNA]</scope>
    <source>
        <strain evidence="3">SAF-2024a</strain>
        <tissue evidence="3">Leaf</tissue>
    </source>
</reference>
<feature type="domain" description="TRF2/HOY1 PH-like" evidence="2">
    <location>
        <begin position="90"/>
        <end position="208"/>
    </location>
</feature>